<dbReference type="InterPro" id="IPR011010">
    <property type="entry name" value="DNA_brk_join_enz"/>
</dbReference>
<keyword evidence="1" id="KW-0233">DNA recombination</keyword>
<evidence type="ECO:0000313" key="3">
    <source>
        <dbReference type="EMBL" id="ONH26435.1"/>
    </source>
</evidence>
<dbReference type="EMBL" id="MOMC01000051">
    <property type="protein sequence ID" value="ONH26435.1"/>
    <property type="molecule type" value="Genomic_DNA"/>
</dbReference>
<feature type="region of interest" description="Disordered" evidence="2">
    <location>
        <begin position="54"/>
        <end position="78"/>
    </location>
</feature>
<dbReference type="STRING" id="1834516.BL253_24960"/>
<dbReference type="Proteomes" id="UP000188929">
    <property type="component" value="Unassembled WGS sequence"/>
</dbReference>
<reference evidence="4" key="1">
    <citation type="submission" date="2016-10" db="EMBL/GenBank/DDBJ databases">
        <title>Frankia sp. NRRL B-16386 Genome sequencing.</title>
        <authorList>
            <person name="Ghodhbane-Gtari F."/>
            <person name="Swanson E."/>
            <person name="Gueddou A."/>
            <person name="Hezbri K."/>
            <person name="Ktari K."/>
            <person name="Nouioui I."/>
            <person name="Morris K."/>
            <person name="Simpson S."/>
            <person name="Abebe-Akele F."/>
            <person name="Thomas K."/>
            <person name="Gtari M."/>
            <person name="Tisa L.S."/>
        </authorList>
    </citation>
    <scope>NUCLEOTIDE SEQUENCE [LARGE SCALE GENOMIC DNA]</scope>
    <source>
        <strain evidence="4">NRRL B-16386</strain>
    </source>
</reference>
<dbReference type="Gene3D" id="1.10.443.10">
    <property type="entry name" value="Intergrase catalytic core"/>
    <property type="match status" value="1"/>
</dbReference>
<dbReference type="SUPFAM" id="SSF56349">
    <property type="entry name" value="DNA breaking-rejoining enzymes"/>
    <property type="match status" value="1"/>
</dbReference>
<protein>
    <recommendedName>
        <fullName evidence="5">Tyr recombinase domain-containing protein</fullName>
    </recommendedName>
</protein>
<dbReference type="GO" id="GO:0003677">
    <property type="term" value="F:DNA binding"/>
    <property type="evidence" value="ECO:0007669"/>
    <property type="project" value="InterPro"/>
</dbReference>
<dbReference type="GO" id="GO:0006310">
    <property type="term" value="P:DNA recombination"/>
    <property type="evidence" value="ECO:0007669"/>
    <property type="project" value="UniProtKB-KW"/>
</dbReference>
<dbReference type="AlphaFoldDB" id="A0A1V2I7S9"/>
<dbReference type="InterPro" id="IPR013762">
    <property type="entry name" value="Integrase-like_cat_sf"/>
</dbReference>
<organism evidence="3 4">
    <name type="scientific">Pseudofrankia asymbiotica</name>
    <dbReference type="NCBI Taxonomy" id="1834516"/>
    <lineage>
        <taxon>Bacteria</taxon>
        <taxon>Bacillati</taxon>
        <taxon>Actinomycetota</taxon>
        <taxon>Actinomycetes</taxon>
        <taxon>Frankiales</taxon>
        <taxon>Frankiaceae</taxon>
        <taxon>Pseudofrankia</taxon>
    </lineage>
</organism>
<evidence type="ECO:0008006" key="5">
    <source>
        <dbReference type="Google" id="ProtNLM"/>
    </source>
</evidence>
<dbReference type="GO" id="GO:0015074">
    <property type="term" value="P:DNA integration"/>
    <property type="evidence" value="ECO:0007669"/>
    <property type="project" value="InterPro"/>
</dbReference>
<keyword evidence="4" id="KW-1185">Reference proteome</keyword>
<evidence type="ECO:0000256" key="1">
    <source>
        <dbReference type="ARBA" id="ARBA00023172"/>
    </source>
</evidence>
<accession>A0A1V2I7S9</accession>
<name>A0A1V2I7S9_9ACTN</name>
<evidence type="ECO:0000256" key="2">
    <source>
        <dbReference type="SAM" id="MobiDB-lite"/>
    </source>
</evidence>
<gene>
    <name evidence="3" type="ORF">BL253_24960</name>
</gene>
<sequence length="78" mass="8661">MVYHATRDMKAVSDMLGHSSIQITGDIYTTLFEEARRDAAEAAAKIVPRTRRPAGWDELIDDAPDNDGPEPEEFDIGL</sequence>
<evidence type="ECO:0000313" key="4">
    <source>
        <dbReference type="Proteomes" id="UP000188929"/>
    </source>
</evidence>
<comment type="caution">
    <text evidence="3">The sequence shown here is derived from an EMBL/GenBank/DDBJ whole genome shotgun (WGS) entry which is preliminary data.</text>
</comment>
<proteinExistence type="predicted"/>
<feature type="compositionally biased region" description="Acidic residues" evidence="2">
    <location>
        <begin position="58"/>
        <end position="78"/>
    </location>
</feature>